<dbReference type="InterPro" id="IPR013120">
    <property type="entry name" value="FAR_NAD-bd"/>
</dbReference>
<feature type="compositionally biased region" description="Low complexity" evidence="12">
    <location>
        <begin position="354"/>
        <end position="374"/>
    </location>
</feature>
<dbReference type="Proteomes" id="UP000681722">
    <property type="component" value="Unassembled WGS sequence"/>
</dbReference>
<accession>A0A813S8U1</accession>
<dbReference type="EMBL" id="CAJNOK010001171">
    <property type="protein sequence ID" value="CAF0797365.1"/>
    <property type="molecule type" value="Genomic_DNA"/>
</dbReference>
<evidence type="ECO:0000313" key="17">
    <source>
        <dbReference type="EMBL" id="CAF3577193.1"/>
    </source>
</evidence>
<evidence type="ECO:0000256" key="11">
    <source>
        <dbReference type="RuleBase" id="RU363097"/>
    </source>
</evidence>
<evidence type="ECO:0000256" key="8">
    <source>
        <dbReference type="ARBA" id="ARBA00052530"/>
    </source>
</evidence>
<evidence type="ECO:0000313" key="16">
    <source>
        <dbReference type="EMBL" id="CAF0797365.1"/>
    </source>
</evidence>
<feature type="transmembrane region" description="Helical" evidence="11">
    <location>
        <begin position="870"/>
        <end position="888"/>
    </location>
</feature>
<protein>
    <recommendedName>
        <fullName evidence="11">Fatty acyl-CoA reductase</fullName>
        <ecNumber evidence="11">1.2.1.84</ecNumber>
    </recommendedName>
</protein>
<evidence type="ECO:0000259" key="14">
    <source>
        <dbReference type="PROSITE" id="PS50158"/>
    </source>
</evidence>
<feature type="domain" description="CCHC-type" evidence="14">
    <location>
        <begin position="116"/>
        <end position="130"/>
    </location>
</feature>
<dbReference type="Proteomes" id="UP000682733">
    <property type="component" value="Unassembled WGS sequence"/>
</dbReference>
<dbReference type="Gene3D" id="4.10.60.10">
    <property type="entry name" value="Zinc finger, CCHC-type"/>
    <property type="match status" value="1"/>
</dbReference>
<keyword evidence="19" id="KW-1185">Reference proteome</keyword>
<dbReference type="Pfam" id="PF03015">
    <property type="entry name" value="Sterile"/>
    <property type="match status" value="1"/>
</dbReference>
<dbReference type="SUPFAM" id="SSF54928">
    <property type="entry name" value="RNA-binding domain, RBD"/>
    <property type="match status" value="2"/>
</dbReference>
<evidence type="ECO:0000256" key="4">
    <source>
        <dbReference type="ARBA" id="ARBA00022692"/>
    </source>
</evidence>
<dbReference type="SUPFAM" id="SSF51735">
    <property type="entry name" value="NAD(P)-binding Rossmann-fold domains"/>
    <property type="match status" value="1"/>
</dbReference>
<reference evidence="15" key="1">
    <citation type="submission" date="2021-02" db="EMBL/GenBank/DDBJ databases">
        <authorList>
            <person name="Nowell W R."/>
        </authorList>
    </citation>
    <scope>NUCLEOTIDE SEQUENCE</scope>
</reference>
<dbReference type="PROSITE" id="PS50158">
    <property type="entry name" value="ZF_CCHC"/>
    <property type="match status" value="2"/>
</dbReference>
<dbReference type="GO" id="GO:0102965">
    <property type="term" value="F:alcohol-forming long-chain fatty acyl-CoA reductase activity"/>
    <property type="evidence" value="ECO:0007669"/>
    <property type="project" value="UniProtKB-EC"/>
</dbReference>
<feature type="region of interest" description="Disordered" evidence="12">
    <location>
        <begin position="137"/>
        <end position="222"/>
    </location>
</feature>
<evidence type="ECO:0000256" key="12">
    <source>
        <dbReference type="SAM" id="MobiDB-lite"/>
    </source>
</evidence>
<feature type="domain" description="CCHC-type" evidence="14">
    <location>
        <begin position="314"/>
        <end position="327"/>
    </location>
</feature>
<dbReference type="AlphaFoldDB" id="A0A813S8U1"/>
<name>A0A813S8U1_9BILA</name>
<gene>
    <name evidence="15" type="ORF">GPM918_LOCUS3093</name>
    <name evidence="16" type="ORF">OVA965_LOCUS4458</name>
    <name evidence="17" type="ORF">SRO942_LOCUS3093</name>
    <name evidence="18" type="ORF">TMI583_LOCUS4456</name>
</gene>
<dbReference type="SMART" id="SM00343">
    <property type="entry name" value="ZnF_C2HC"/>
    <property type="match status" value="2"/>
</dbReference>
<dbReference type="GO" id="GO:0035336">
    <property type="term" value="P:long-chain fatty-acyl-CoA metabolic process"/>
    <property type="evidence" value="ECO:0007669"/>
    <property type="project" value="TreeGrafter"/>
</dbReference>
<dbReference type="InterPro" id="IPR000504">
    <property type="entry name" value="RRM_dom"/>
</dbReference>
<comment type="subcellular location">
    <subcellularLocation>
        <location evidence="1">Membrane</location>
        <topology evidence="1">Multi-pass membrane protein</topology>
    </subcellularLocation>
</comment>
<feature type="compositionally biased region" description="Basic and acidic residues" evidence="12">
    <location>
        <begin position="210"/>
        <end position="222"/>
    </location>
</feature>
<feature type="domain" description="RRM" evidence="13">
    <location>
        <begin position="30"/>
        <end position="102"/>
    </location>
</feature>
<dbReference type="GO" id="GO:0008270">
    <property type="term" value="F:zinc ion binding"/>
    <property type="evidence" value="ECO:0007669"/>
    <property type="project" value="UniProtKB-KW"/>
</dbReference>
<dbReference type="Gene3D" id="3.40.50.720">
    <property type="entry name" value="NAD(P)-binding Rossmann-like Domain"/>
    <property type="match status" value="1"/>
</dbReference>
<keyword evidence="6 11" id="KW-0443">Lipid metabolism</keyword>
<dbReference type="EMBL" id="CAJOBC010000365">
    <property type="protein sequence ID" value="CAF3577193.1"/>
    <property type="molecule type" value="Genomic_DNA"/>
</dbReference>
<keyword evidence="9" id="KW-0479">Metal-binding</keyword>
<dbReference type="InterPro" id="IPR036875">
    <property type="entry name" value="Znf_CCHC_sf"/>
</dbReference>
<keyword evidence="7 11" id="KW-0472">Membrane</keyword>
<evidence type="ECO:0000256" key="10">
    <source>
        <dbReference type="PROSITE-ProRule" id="PRU00176"/>
    </source>
</evidence>
<evidence type="ECO:0000256" key="7">
    <source>
        <dbReference type="ARBA" id="ARBA00023136"/>
    </source>
</evidence>
<dbReference type="CDD" id="cd05236">
    <property type="entry name" value="FAR-N_SDR_e"/>
    <property type="match status" value="1"/>
</dbReference>
<dbReference type="EMBL" id="CAJOBA010001171">
    <property type="protein sequence ID" value="CAF3580472.1"/>
    <property type="molecule type" value="Genomic_DNA"/>
</dbReference>
<keyword evidence="5 11" id="KW-1133">Transmembrane helix</keyword>
<keyword evidence="11" id="KW-0560">Oxidoreductase</keyword>
<feature type="region of interest" description="Disordered" evidence="12">
    <location>
        <begin position="1"/>
        <end position="24"/>
    </location>
</feature>
<evidence type="ECO:0000313" key="19">
    <source>
        <dbReference type="Proteomes" id="UP000663829"/>
    </source>
</evidence>
<keyword evidence="11" id="KW-0521">NADP</keyword>
<comment type="function">
    <text evidence="11">Catalyzes the reduction of fatty acyl-CoA to fatty alcohols.</text>
</comment>
<dbReference type="Proteomes" id="UP000663829">
    <property type="component" value="Unassembled WGS sequence"/>
</dbReference>
<dbReference type="InterPro" id="IPR036291">
    <property type="entry name" value="NAD(P)-bd_dom_sf"/>
</dbReference>
<keyword evidence="3 11" id="KW-0444">Lipid biosynthesis</keyword>
<evidence type="ECO:0000313" key="18">
    <source>
        <dbReference type="EMBL" id="CAF3580472.1"/>
    </source>
</evidence>
<dbReference type="EMBL" id="CAJNOQ010000365">
    <property type="protein sequence ID" value="CAF0792848.1"/>
    <property type="molecule type" value="Genomic_DNA"/>
</dbReference>
<dbReference type="EC" id="1.2.1.84" evidence="11"/>
<dbReference type="PROSITE" id="PS50102">
    <property type="entry name" value="RRM"/>
    <property type="match status" value="2"/>
</dbReference>
<keyword evidence="4 11" id="KW-0812">Transmembrane</keyword>
<dbReference type="SUPFAM" id="SSF57756">
    <property type="entry name" value="Retrovirus zinc finger-like domains"/>
    <property type="match status" value="2"/>
</dbReference>
<proteinExistence type="inferred from homology"/>
<feature type="compositionally biased region" description="Low complexity" evidence="12">
    <location>
        <begin position="191"/>
        <end position="204"/>
    </location>
</feature>
<feature type="compositionally biased region" description="Basic and acidic residues" evidence="12">
    <location>
        <begin position="375"/>
        <end position="393"/>
    </location>
</feature>
<dbReference type="InterPro" id="IPR033640">
    <property type="entry name" value="FAR_C"/>
</dbReference>
<evidence type="ECO:0000313" key="15">
    <source>
        <dbReference type="EMBL" id="CAF0792848.1"/>
    </source>
</evidence>
<sequence>MPVYSRSPSPRDGDRSRSRSNDRFREDEPFRLHFADLSPNVTKRDLEKAVEKYGPVSDVWHAQASCFAFIVVKYREDGQRAIDELDGRFIGGSRVRVSWARPRTRGGKRRWDPNMRCYQCGQKGHFSRDCNDFWSQKKSRNGGGYSGNGRRSRSRSNRRDRSTSRSRHRSYTRSRTRSASPRGKVTKIMPRSRSPTPRSPSPSDYHSRHHSNDDNHENSHNDRDDQFRIHIAELSSACKQKEIEKSFSEFGQILEVWHAQASRFAFVVYKYKQEAQKAVDIMDGRSFNGTRIRVTWARPRIRNRPRRYDPNMSCYQCGQRGHFSRDCEGLSHARSSSRRRDNDKTARHSRRYNSRQSRSRSPVQSQRRNNNNSDGQRRYNSRERPRSSHDRGSRYHNNNSVETSAIADFFHKKSVFVTGATGFIGKQLVEKLIRSCPDIEQIFILVRPKRGQGVVERVKQLCAGPLFNTIRQINPSFEKKIIPIQGDILDQNFGLSSTDEYTLIEQCHVVFHSAATIRFHEPLRLAIQMNVASIKKLLTLCHKMKKLQAIVHVSTAYANCNRTDCAEVIYPPPIQPTKLLDASEWMDDSVFDVLTTKIIKDRPNTYTYTKALAEYVISQEGVHLPIAIIRPSIVGASWKEPFPGWIDNYNGPSGLLVSIGKGMLRAMLGNSDARADIIPVDIVVNMMLAIAWHTAIKRPKDMVIYHCCANRRSLSWGRVVQYGLEHLDTIPFENSIAYPRLIFDGNRFRYFSRRMLEEILPAFLLDIYIRLIGRKPIFVNLSYKIYKSVRTLDFFTSHQWDFPSNNSLAIQNEMNDTDLKLFNFDLKGMNWSTYWENYCIGAKKYILREDFTHIPKCQAHYRRLKRIQNILFFSLVMLVLKLLFFKSFRLRHTLMSMLRLTLTLLSTIVYKLNLTKRKALVA</sequence>
<evidence type="ECO:0000256" key="6">
    <source>
        <dbReference type="ARBA" id="ARBA00023098"/>
    </source>
</evidence>
<dbReference type="CDD" id="cd09071">
    <property type="entry name" value="FAR_C"/>
    <property type="match status" value="1"/>
</dbReference>
<keyword evidence="9" id="KW-0863">Zinc-finger</keyword>
<evidence type="ECO:0000256" key="3">
    <source>
        <dbReference type="ARBA" id="ARBA00022516"/>
    </source>
</evidence>
<dbReference type="InterPro" id="IPR026055">
    <property type="entry name" value="FAR"/>
</dbReference>
<evidence type="ECO:0000256" key="2">
    <source>
        <dbReference type="ARBA" id="ARBA00005928"/>
    </source>
</evidence>
<comment type="caution">
    <text evidence="15">The sequence shown here is derived from an EMBL/GenBank/DDBJ whole genome shotgun (WGS) entry which is preliminary data.</text>
</comment>
<dbReference type="Gene3D" id="3.30.70.330">
    <property type="match status" value="2"/>
</dbReference>
<evidence type="ECO:0000256" key="1">
    <source>
        <dbReference type="ARBA" id="ARBA00004141"/>
    </source>
</evidence>
<keyword evidence="10" id="KW-0694">RNA-binding</keyword>
<keyword evidence="9" id="KW-0862">Zinc</keyword>
<dbReference type="PANTHER" id="PTHR11011:SF45">
    <property type="entry name" value="FATTY ACYL-COA REDUCTASE CG8306-RELATED"/>
    <property type="match status" value="1"/>
</dbReference>
<feature type="compositionally biased region" description="Basic and acidic residues" evidence="12">
    <location>
        <begin position="9"/>
        <end position="24"/>
    </location>
</feature>
<comment type="similarity">
    <text evidence="2 11">Belongs to the fatty acyl-CoA reductase family.</text>
</comment>
<feature type="transmembrane region" description="Helical" evidence="11">
    <location>
        <begin position="894"/>
        <end position="912"/>
    </location>
</feature>
<evidence type="ECO:0000259" key="13">
    <source>
        <dbReference type="PROSITE" id="PS50102"/>
    </source>
</evidence>
<organism evidence="15 19">
    <name type="scientific">Didymodactylos carnosus</name>
    <dbReference type="NCBI Taxonomy" id="1234261"/>
    <lineage>
        <taxon>Eukaryota</taxon>
        <taxon>Metazoa</taxon>
        <taxon>Spiralia</taxon>
        <taxon>Gnathifera</taxon>
        <taxon>Rotifera</taxon>
        <taxon>Eurotatoria</taxon>
        <taxon>Bdelloidea</taxon>
        <taxon>Philodinida</taxon>
        <taxon>Philodinidae</taxon>
        <taxon>Didymodactylos</taxon>
    </lineage>
</organism>
<dbReference type="FunFam" id="3.40.50.720:FF:000143">
    <property type="entry name" value="Fatty acyl-CoA reductase"/>
    <property type="match status" value="1"/>
</dbReference>
<dbReference type="GO" id="GO:0005777">
    <property type="term" value="C:peroxisome"/>
    <property type="evidence" value="ECO:0007669"/>
    <property type="project" value="TreeGrafter"/>
</dbReference>
<dbReference type="Pfam" id="PF07993">
    <property type="entry name" value="NAD_binding_4"/>
    <property type="match status" value="1"/>
</dbReference>
<dbReference type="SMART" id="SM00360">
    <property type="entry name" value="RRM"/>
    <property type="match status" value="2"/>
</dbReference>
<dbReference type="GO" id="GO:0003723">
    <property type="term" value="F:RNA binding"/>
    <property type="evidence" value="ECO:0007669"/>
    <property type="project" value="UniProtKB-UniRule"/>
</dbReference>
<dbReference type="InterPro" id="IPR001878">
    <property type="entry name" value="Znf_CCHC"/>
</dbReference>
<evidence type="ECO:0000256" key="9">
    <source>
        <dbReference type="PROSITE-ProRule" id="PRU00047"/>
    </source>
</evidence>
<dbReference type="Pfam" id="PF00076">
    <property type="entry name" value="RRM_1"/>
    <property type="match status" value="2"/>
</dbReference>
<dbReference type="GO" id="GO:0080019">
    <property type="term" value="F:alcohol-forming very long-chain fatty acyl-CoA reductase activity"/>
    <property type="evidence" value="ECO:0007669"/>
    <property type="project" value="InterPro"/>
</dbReference>
<feature type="region of interest" description="Disordered" evidence="12">
    <location>
        <begin position="323"/>
        <end position="398"/>
    </location>
</feature>
<dbReference type="Proteomes" id="UP000677228">
    <property type="component" value="Unassembled WGS sequence"/>
</dbReference>
<dbReference type="Pfam" id="PF00098">
    <property type="entry name" value="zf-CCHC"/>
    <property type="match status" value="2"/>
</dbReference>
<dbReference type="GO" id="GO:0016020">
    <property type="term" value="C:membrane"/>
    <property type="evidence" value="ECO:0007669"/>
    <property type="project" value="UniProtKB-SubCell"/>
</dbReference>
<dbReference type="OrthoDB" id="429813at2759"/>
<dbReference type="PANTHER" id="PTHR11011">
    <property type="entry name" value="MALE STERILITY PROTEIN 2-RELATED"/>
    <property type="match status" value="1"/>
</dbReference>
<dbReference type="InterPro" id="IPR012677">
    <property type="entry name" value="Nucleotide-bd_a/b_plait_sf"/>
</dbReference>
<evidence type="ECO:0000256" key="5">
    <source>
        <dbReference type="ARBA" id="ARBA00022989"/>
    </source>
</evidence>
<feature type="compositionally biased region" description="Basic residues" evidence="12">
    <location>
        <begin position="164"/>
        <end position="176"/>
    </location>
</feature>
<comment type="catalytic activity">
    <reaction evidence="8 11">
        <text>a long-chain fatty acyl-CoA + 2 NADPH + 2 H(+) = a long-chain primary fatty alcohol + 2 NADP(+) + CoA</text>
        <dbReference type="Rhea" id="RHEA:52716"/>
        <dbReference type="ChEBI" id="CHEBI:15378"/>
        <dbReference type="ChEBI" id="CHEBI:57287"/>
        <dbReference type="ChEBI" id="CHEBI:57783"/>
        <dbReference type="ChEBI" id="CHEBI:58349"/>
        <dbReference type="ChEBI" id="CHEBI:77396"/>
        <dbReference type="ChEBI" id="CHEBI:83139"/>
        <dbReference type="EC" id="1.2.1.84"/>
    </reaction>
</comment>
<feature type="transmembrane region" description="Helical" evidence="11">
    <location>
        <begin position="677"/>
        <end position="696"/>
    </location>
</feature>
<dbReference type="InterPro" id="IPR035979">
    <property type="entry name" value="RBD_domain_sf"/>
</dbReference>
<feature type="domain" description="RRM" evidence="13">
    <location>
        <begin position="227"/>
        <end position="299"/>
    </location>
</feature>